<evidence type="ECO:0000256" key="1">
    <source>
        <dbReference type="ARBA" id="ARBA00011900"/>
    </source>
</evidence>
<evidence type="ECO:0000256" key="5">
    <source>
        <dbReference type="ARBA" id="ARBA00047942"/>
    </source>
</evidence>
<keyword evidence="7" id="KW-1185">Reference proteome</keyword>
<sequence>MDLFGEDLIKRIRYTQIEQNDACKVIKSRDTENAFIYCDPPYINTNMGHYS</sequence>
<organism evidence="6 7">
    <name type="scientific">Chryseobacterium candidae</name>
    <dbReference type="NCBI Taxonomy" id="1978493"/>
    <lineage>
        <taxon>Bacteria</taxon>
        <taxon>Pseudomonadati</taxon>
        <taxon>Bacteroidota</taxon>
        <taxon>Flavobacteriia</taxon>
        <taxon>Flavobacteriales</taxon>
        <taxon>Weeksellaceae</taxon>
        <taxon>Chryseobacterium group</taxon>
        <taxon>Chryseobacterium</taxon>
    </lineage>
</organism>
<evidence type="ECO:0000313" key="7">
    <source>
        <dbReference type="Proteomes" id="UP000306038"/>
    </source>
</evidence>
<comment type="catalytic activity">
    <reaction evidence="5">
        <text>a 2'-deoxyadenosine in DNA + S-adenosyl-L-methionine = an N(6)-methyl-2'-deoxyadenosine in DNA + S-adenosyl-L-homocysteine + H(+)</text>
        <dbReference type="Rhea" id="RHEA:15197"/>
        <dbReference type="Rhea" id="RHEA-COMP:12418"/>
        <dbReference type="Rhea" id="RHEA-COMP:12419"/>
        <dbReference type="ChEBI" id="CHEBI:15378"/>
        <dbReference type="ChEBI" id="CHEBI:57856"/>
        <dbReference type="ChEBI" id="CHEBI:59789"/>
        <dbReference type="ChEBI" id="CHEBI:90615"/>
        <dbReference type="ChEBI" id="CHEBI:90616"/>
        <dbReference type="EC" id="2.1.1.72"/>
    </reaction>
</comment>
<evidence type="ECO:0000256" key="3">
    <source>
        <dbReference type="ARBA" id="ARBA00022679"/>
    </source>
</evidence>
<dbReference type="Gene3D" id="3.40.50.150">
    <property type="entry name" value="Vaccinia Virus protein VP39"/>
    <property type="match status" value="1"/>
</dbReference>
<dbReference type="SUPFAM" id="SSF53335">
    <property type="entry name" value="S-adenosyl-L-methionine-dependent methyltransferases"/>
    <property type="match status" value="1"/>
</dbReference>
<dbReference type="EMBL" id="SDLV01000016">
    <property type="protein sequence ID" value="THV60761.1"/>
    <property type="molecule type" value="Genomic_DNA"/>
</dbReference>
<name>A0ABY2R859_9FLAO</name>
<evidence type="ECO:0000313" key="6">
    <source>
        <dbReference type="EMBL" id="THV60761.1"/>
    </source>
</evidence>
<evidence type="ECO:0000256" key="2">
    <source>
        <dbReference type="ARBA" id="ARBA00022603"/>
    </source>
</evidence>
<proteinExistence type="predicted"/>
<dbReference type="RefSeq" id="WP_136522009.1">
    <property type="nucleotide sequence ID" value="NZ_SDLV01000016.1"/>
</dbReference>
<keyword evidence="2" id="KW-0489">Methyltransferase</keyword>
<dbReference type="InterPro" id="IPR029063">
    <property type="entry name" value="SAM-dependent_MTases_sf"/>
</dbReference>
<evidence type="ECO:0000256" key="4">
    <source>
        <dbReference type="ARBA" id="ARBA00022691"/>
    </source>
</evidence>
<comment type="caution">
    <text evidence="6">The sequence shown here is derived from an EMBL/GenBank/DDBJ whole genome shotgun (WGS) entry which is preliminary data.</text>
</comment>
<keyword evidence="4" id="KW-0949">S-adenosyl-L-methionine</keyword>
<dbReference type="Pfam" id="PF02086">
    <property type="entry name" value="MethyltransfD12"/>
    <property type="match status" value="1"/>
</dbReference>
<gene>
    <name evidence="6" type="ORF">EK417_09150</name>
</gene>
<dbReference type="InterPro" id="IPR012327">
    <property type="entry name" value="MeTrfase_D12"/>
</dbReference>
<keyword evidence="3" id="KW-0808">Transferase</keyword>
<dbReference type="PROSITE" id="PS00092">
    <property type="entry name" value="N6_MTASE"/>
    <property type="match status" value="1"/>
</dbReference>
<reference evidence="6 7" key="1">
    <citation type="submission" date="2019-01" db="EMBL/GenBank/DDBJ databases">
        <authorList>
            <person name="B I."/>
            <person name="Ch S."/>
            <person name="Ch V.R."/>
        </authorList>
    </citation>
    <scope>NUCLEOTIDE SEQUENCE [LARGE SCALE GENOMIC DNA]</scope>
    <source>
        <strain evidence="6 7">JC507</strain>
    </source>
</reference>
<dbReference type="EC" id="2.1.1.72" evidence="1"/>
<protein>
    <recommendedName>
        <fullName evidence="1">site-specific DNA-methyltransferase (adenine-specific)</fullName>
        <ecNumber evidence="1">2.1.1.72</ecNumber>
    </recommendedName>
</protein>
<dbReference type="Proteomes" id="UP000306038">
    <property type="component" value="Unassembled WGS sequence"/>
</dbReference>
<accession>A0ABY2R859</accession>
<dbReference type="InterPro" id="IPR002052">
    <property type="entry name" value="DNA_methylase_N6_adenine_CS"/>
</dbReference>